<dbReference type="InterPro" id="IPR027417">
    <property type="entry name" value="P-loop_NTPase"/>
</dbReference>
<sequence>MSRRLTIAGLGVAYRNRVVIDSLDLLPIEGGTLTSLVGPNGAGKTSLLRALAGLVPSTGRITLDDVAIDRLSLRDRARHIAYMPQTLPQGVALSVLETVVAALLASPAATAVDTEADAARIALMQLDAIGALDLAGRRLDELSGGQRQLASLAQALVRSPAILLLDEPTSALDLRHQHEVTMVARDYARRSGAIVIAVLHDLQAAARVSDRLVAVDGGAIAADGPPRDALTPALIEQVWRVHARVEHCSRGMLQVMVDGLADQPVARSAQ</sequence>
<comment type="function">
    <text evidence="5">Part of the ABC transporter complex HmuTUV involved in hemin import. Responsible for energy coupling to the transport system.</text>
</comment>
<keyword evidence="3" id="KW-0067">ATP-binding</keyword>
<dbReference type="InterPro" id="IPR017871">
    <property type="entry name" value="ABC_transporter-like_CS"/>
</dbReference>
<comment type="caution">
    <text evidence="7">The sequence shown here is derived from an EMBL/GenBank/DDBJ whole genome shotgun (WGS) entry which is preliminary data.</text>
</comment>
<dbReference type="GO" id="GO:0016887">
    <property type="term" value="F:ATP hydrolysis activity"/>
    <property type="evidence" value="ECO:0007669"/>
    <property type="project" value="InterPro"/>
</dbReference>
<protein>
    <submittedName>
        <fullName evidence="7">Iron ABC transporter</fullName>
    </submittedName>
</protein>
<dbReference type="InterPro" id="IPR003593">
    <property type="entry name" value="AAA+_ATPase"/>
</dbReference>
<evidence type="ECO:0000256" key="1">
    <source>
        <dbReference type="ARBA" id="ARBA00022448"/>
    </source>
</evidence>
<keyword evidence="2" id="KW-0547">Nucleotide-binding</keyword>
<evidence type="ECO:0000256" key="3">
    <source>
        <dbReference type="ARBA" id="ARBA00022840"/>
    </source>
</evidence>
<proteinExistence type="predicted"/>
<organism evidence="7 8">
    <name type="scientific">Sphingomonas hengshuiensis</name>
    <dbReference type="NCBI Taxonomy" id="1609977"/>
    <lineage>
        <taxon>Bacteria</taxon>
        <taxon>Pseudomonadati</taxon>
        <taxon>Pseudomonadota</taxon>
        <taxon>Alphaproteobacteria</taxon>
        <taxon>Sphingomonadales</taxon>
        <taxon>Sphingomonadaceae</taxon>
        <taxon>Sphingomonas</taxon>
    </lineage>
</organism>
<evidence type="ECO:0000259" key="6">
    <source>
        <dbReference type="PROSITE" id="PS50893"/>
    </source>
</evidence>
<dbReference type="Pfam" id="PF00005">
    <property type="entry name" value="ABC_tran"/>
    <property type="match status" value="1"/>
</dbReference>
<gene>
    <name evidence="7" type="ORF">DI632_13850</name>
</gene>
<accession>A0A2W4Z2P1</accession>
<dbReference type="Proteomes" id="UP000248614">
    <property type="component" value="Unassembled WGS sequence"/>
</dbReference>
<evidence type="ECO:0000313" key="7">
    <source>
        <dbReference type="EMBL" id="PZO74049.1"/>
    </source>
</evidence>
<dbReference type="CDD" id="cd03214">
    <property type="entry name" value="ABC_Iron-Siderophores_B12_Hemin"/>
    <property type="match status" value="1"/>
</dbReference>
<dbReference type="SUPFAM" id="SSF52540">
    <property type="entry name" value="P-loop containing nucleoside triphosphate hydrolases"/>
    <property type="match status" value="1"/>
</dbReference>
<dbReference type="SMART" id="SM00382">
    <property type="entry name" value="AAA"/>
    <property type="match status" value="1"/>
</dbReference>
<evidence type="ECO:0000256" key="2">
    <source>
        <dbReference type="ARBA" id="ARBA00022741"/>
    </source>
</evidence>
<evidence type="ECO:0000256" key="5">
    <source>
        <dbReference type="ARBA" id="ARBA00037066"/>
    </source>
</evidence>
<evidence type="ECO:0000313" key="8">
    <source>
        <dbReference type="Proteomes" id="UP000248614"/>
    </source>
</evidence>
<dbReference type="PROSITE" id="PS00211">
    <property type="entry name" value="ABC_TRANSPORTER_1"/>
    <property type="match status" value="1"/>
</dbReference>
<keyword evidence="1" id="KW-0813">Transport</keyword>
<reference evidence="7 8" key="1">
    <citation type="submission" date="2017-08" db="EMBL/GenBank/DDBJ databases">
        <title>Infants hospitalized years apart are colonized by the same room-sourced microbial strains.</title>
        <authorList>
            <person name="Brooks B."/>
            <person name="Olm M.R."/>
            <person name="Firek B.A."/>
            <person name="Baker R."/>
            <person name="Thomas B.C."/>
            <person name="Morowitz M.J."/>
            <person name="Banfield J.F."/>
        </authorList>
    </citation>
    <scope>NUCLEOTIDE SEQUENCE [LARGE SCALE GENOMIC DNA]</scope>
    <source>
        <strain evidence="7">S2_018_000_R3_110</strain>
    </source>
</reference>
<dbReference type="GO" id="GO:0005524">
    <property type="term" value="F:ATP binding"/>
    <property type="evidence" value="ECO:0007669"/>
    <property type="project" value="UniProtKB-KW"/>
</dbReference>
<dbReference type="Gene3D" id="3.40.50.300">
    <property type="entry name" value="P-loop containing nucleotide triphosphate hydrolases"/>
    <property type="match status" value="1"/>
</dbReference>
<dbReference type="AlphaFoldDB" id="A0A2W4Z2P1"/>
<name>A0A2W4Z2P1_9SPHN</name>
<dbReference type="InterPro" id="IPR003439">
    <property type="entry name" value="ABC_transporter-like_ATP-bd"/>
</dbReference>
<evidence type="ECO:0000256" key="4">
    <source>
        <dbReference type="ARBA" id="ARBA00022967"/>
    </source>
</evidence>
<dbReference type="EMBL" id="QFNF01000044">
    <property type="protein sequence ID" value="PZO74049.1"/>
    <property type="molecule type" value="Genomic_DNA"/>
</dbReference>
<dbReference type="PANTHER" id="PTHR42794:SF1">
    <property type="entry name" value="HEMIN IMPORT ATP-BINDING PROTEIN HMUV"/>
    <property type="match status" value="1"/>
</dbReference>
<dbReference type="PANTHER" id="PTHR42794">
    <property type="entry name" value="HEMIN IMPORT ATP-BINDING PROTEIN HMUV"/>
    <property type="match status" value="1"/>
</dbReference>
<dbReference type="PROSITE" id="PS50893">
    <property type="entry name" value="ABC_TRANSPORTER_2"/>
    <property type="match status" value="1"/>
</dbReference>
<feature type="domain" description="ABC transporter" evidence="6">
    <location>
        <begin position="5"/>
        <end position="242"/>
    </location>
</feature>
<keyword evidence="4" id="KW-1278">Translocase</keyword>